<dbReference type="CDD" id="cd02522">
    <property type="entry name" value="GT_2_like_a"/>
    <property type="match status" value="1"/>
</dbReference>
<dbReference type="InterPro" id="IPR026461">
    <property type="entry name" value="Trfase_2_rSAM/seldom_assoc"/>
</dbReference>
<evidence type="ECO:0000256" key="1">
    <source>
        <dbReference type="ARBA" id="ARBA00004236"/>
    </source>
</evidence>
<keyword evidence="8" id="KW-1185">Reference proteome</keyword>
<dbReference type="OrthoDB" id="5291101at2"/>
<dbReference type="CAZy" id="GT2">
    <property type="family name" value="Glycosyltransferase Family 2"/>
</dbReference>
<dbReference type="PANTHER" id="PTHR43646:SF2">
    <property type="entry name" value="GLYCOSYLTRANSFERASE 2-LIKE DOMAIN-CONTAINING PROTEIN"/>
    <property type="match status" value="1"/>
</dbReference>
<evidence type="ECO:0000256" key="2">
    <source>
        <dbReference type="ARBA" id="ARBA00022475"/>
    </source>
</evidence>
<dbReference type="SUPFAM" id="SSF53448">
    <property type="entry name" value="Nucleotide-diphospho-sugar transferases"/>
    <property type="match status" value="1"/>
</dbReference>
<feature type="domain" description="Glycosyltransferase 2-like" evidence="6">
    <location>
        <begin position="6"/>
        <end position="106"/>
    </location>
</feature>
<dbReference type="NCBIfam" id="TIGR04283">
    <property type="entry name" value="glyco_like_mftF"/>
    <property type="match status" value="1"/>
</dbReference>
<evidence type="ECO:0000256" key="4">
    <source>
        <dbReference type="ARBA" id="ARBA00022679"/>
    </source>
</evidence>
<organism evidence="7 8">
    <name type="scientific">Dinoroseobacter shibae (strain DSM 16493 / NCIMB 14021 / DFL 12)</name>
    <dbReference type="NCBI Taxonomy" id="398580"/>
    <lineage>
        <taxon>Bacteria</taxon>
        <taxon>Pseudomonadati</taxon>
        <taxon>Pseudomonadota</taxon>
        <taxon>Alphaproteobacteria</taxon>
        <taxon>Rhodobacterales</taxon>
        <taxon>Roseobacteraceae</taxon>
        <taxon>Dinoroseobacter</taxon>
    </lineage>
</organism>
<dbReference type="eggNOG" id="COG1216">
    <property type="taxonomic scope" value="Bacteria"/>
</dbReference>
<dbReference type="Pfam" id="PF00535">
    <property type="entry name" value="Glycos_transf_2"/>
    <property type="match status" value="1"/>
</dbReference>
<keyword evidence="2" id="KW-1003">Cell membrane</keyword>
<proteinExistence type="predicted"/>
<keyword evidence="5" id="KW-0472">Membrane</keyword>
<gene>
    <name evidence="7" type="ordered locus">Dshi_2091</name>
</gene>
<comment type="subcellular location">
    <subcellularLocation>
        <location evidence="1">Cell membrane</location>
    </subcellularLocation>
</comment>
<keyword evidence="3" id="KW-0328">Glycosyltransferase</keyword>
<evidence type="ECO:0000313" key="8">
    <source>
        <dbReference type="Proteomes" id="UP000006833"/>
    </source>
</evidence>
<sequence>MPAPVSIIMPVLNAEHGLRRSLPALTEGLEAGLIAELILSDGGSSDATARVAEAAGAVWITGAPGRGGQIARGVAAARAPWLLILHADTALGPGWSGAVIDALPEAGRARYGDLRFDSGHPMARVVAGWANLRTRAFGLPYGDQGLLIHRDLLREVGGIPDLPLMEDVALARALRGRLAPLGVTVSTSAARYEREGWLRRGARNLSLLVRYLGGADPARLARAYRGASGRD</sequence>
<dbReference type="GO" id="GO:0005886">
    <property type="term" value="C:plasma membrane"/>
    <property type="evidence" value="ECO:0007669"/>
    <property type="project" value="UniProtKB-SubCell"/>
</dbReference>
<dbReference type="Proteomes" id="UP000006833">
    <property type="component" value="Chromosome"/>
</dbReference>
<evidence type="ECO:0000259" key="6">
    <source>
        <dbReference type="Pfam" id="PF00535"/>
    </source>
</evidence>
<dbReference type="AlphaFoldDB" id="A8LPX4"/>
<evidence type="ECO:0000256" key="3">
    <source>
        <dbReference type="ARBA" id="ARBA00022676"/>
    </source>
</evidence>
<dbReference type="InterPro" id="IPR001173">
    <property type="entry name" value="Glyco_trans_2-like"/>
</dbReference>
<evidence type="ECO:0000313" key="7">
    <source>
        <dbReference type="EMBL" id="ABV93828.1"/>
    </source>
</evidence>
<dbReference type="GO" id="GO:0016757">
    <property type="term" value="F:glycosyltransferase activity"/>
    <property type="evidence" value="ECO:0007669"/>
    <property type="project" value="UniProtKB-KW"/>
</dbReference>
<keyword evidence="4 7" id="KW-0808">Transferase</keyword>
<reference evidence="8" key="1">
    <citation type="journal article" date="2010" name="ISME J.">
        <title>The complete genome sequence of the algal symbiont Dinoroseobacter shibae: a hitchhiker's guide to life in the sea.</title>
        <authorList>
            <person name="Wagner-Dobler I."/>
            <person name="Ballhausen B."/>
            <person name="Berger M."/>
            <person name="Brinkhoff T."/>
            <person name="Buchholz I."/>
            <person name="Bunk B."/>
            <person name="Cypionka H."/>
            <person name="Daniel R."/>
            <person name="Drepper T."/>
            <person name="Gerdts G."/>
            <person name="Hahnke S."/>
            <person name="Han C."/>
            <person name="Jahn D."/>
            <person name="Kalhoefer D."/>
            <person name="Kiss H."/>
            <person name="Klenk H.P."/>
            <person name="Kyrpides N."/>
            <person name="Liebl W."/>
            <person name="Liesegang H."/>
            <person name="Meincke L."/>
            <person name="Pati A."/>
            <person name="Petersen J."/>
            <person name="Piekarski T."/>
            <person name="Pommerenke C."/>
            <person name="Pradella S."/>
            <person name="Pukall R."/>
            <person name="Rabus R."/>
            <person name="Stackebrandt E."/>
            <person name="Thole S."/>
            <person name="Thompson L."/>
            <person name="Tielen P."/>
            <person name="Tomasch J."/>
            <person name="von Jan M."/>
            <person name="Wanphrut N."/>
            <person name="Wichels A."/>
            <person name="Zech H."/>
            <person name="Simon M."/>
        </authorList>
    </citation>
    <scope>NUCLEOTIDE SEQUENCE [LARGE SCALE GENOMIC DNA]</scope>
    <source>
        <strain evidence="8">DSM 16493 / NCIMB 14021 / DFL 12</strain>
    </source>
</reference>
<dbReference type="PANTHER" id="PTHR43646">
    <property type="entry name" value="GLYCOSYLTRANSFERASE"/>
    <property type="match status" value="1"/>
</dbReference>
<dbReference type="InterPro" id="IPR029044">
    <property type="entry name" value="Nucleotide-diphossugar_trans"/>
</dbReference>
<evidence type="ECO:0000256" key="5">
    <source>
        <dbReference type="ARBA" id="ARBA00023136"/>
    </source>
</evidence>
<dbReference type="KEGG" id="dsh:Dshi_2091"/>
<accession>A8LPX4</accession>
<dbReference type="Gene3D" id="3.90.550.10">
    <property type="entry name" value="Spore Coat Polysaccharide Biosynthesis Protein SpsA, Chain A"/>
    <property type="match status" value="1"/>
</dbReference>
<dbReference type="EMBL" id="CP000830">
    <property type="protein sequence ID" value="ABV93828.1"/>
    <property type="molecule type" value="Genomic_DNA"/>
</dbReference>
<dbReference type="RefSeq" id="WP_012178761.1">
    <property type="nucleotide sequence ID" value="NC_009952.1"/>
</dbReference>
<protein>
    <submittedName>
        <fullName evidence="7">Putative glycosyltransferase</fullName>
    </submittedName>
</protein>
<dbReference type="HOGENOM" id="CLU_025996_17_3_5"/>
<dbReference type="STRING" id="398580.Dshi_2091"/>
<name>A8LPX4_DINSH</name>